<gene>
    <name evidence="2" type="ORF">Ahy_B04g071636</name>
</gene>
<feature type="transmembrane region" description="Helical" evidence="1">
    <location>
        <begin position="20"/>
        <end position="39"/>
    </location>
</feature>
<protein>
    <submittedName>
        <fullName evidence="2">Uncharacterized protein</fullName>
    </submittedName>
</protein>
<accession>A0A444ZL69</accession>
<organism evidence="2 3">
    <name type="scientific">Arachis hypogaea</name>
    <name type="common">Peanut</name>
    <dbReference type="NCBI Taxonomy" id="3818"/>
    <lineage>
        <taxon>Eukaryota</taxon>
        <taxon>Viridiplantae</taxon>
        <taxon>Streptophyta</taxon>
        <taxon>Embryophyta</taxon>
        <taxon>Tracheophyta</taxon>
        <taxon>Spermatophyta</taxon>
        <taxon>Magnoliopsida</taxon>
        <taxon>eudicotyledons</taxon>
        <taxon>Gunneridae</taxon>
        <taxon>Pentapetalae</taxon>
        <taxon>rosids</taxon>
        <taxon>fabids</taxon>
        <taxon>Fabales</taxon>
        <taxon>Fabaceae</taxon>
        <taxon>Papilionoideae</taxon>
        <taxon>50 kb inversion clade</taxon>
        <taxon>dalbergioids sensu lato</taxon>
        <taxon>Dalbergieae</taxon>
        <taxon>Pterocarpus clade</taxon>
        <taxon>Arachis</taxon>
    </lineage>
</organism>
<evidence type="ECO:0000313" key="2">
    <source>
        <dbReference type="EMBL" id="RYR14921.1"/>
    </source>
</evidence>
<name>A0A444ZL69_ARAHY</name>
<evidence type="ECO:0000256" key="1">
    <source>
        <dbReference type="SAM" id="Phobius"/>
    </source>
</evidence>
<dbReference type="AlphaFoldDB" id="A0A444ZL69"/>
<sequence length="139" mass="15894">MLAFTMTKACDRFCTNAKSIYIFSILLLSLLTAVALFCVQNKIALPKEESSVREEGRGVKCFREMFRTMKRLNNMLGFIPPLHGNASFFWTQNTTTAVNNCRRRIERIDMLFIFAQNLSHAFVTVNANKTSNMLNKVAK</sequence>
<keyword evidence="1" id="KW-0812">Transmembrane</keyword>
<proteinExistence type="predicted"/>
<reference evidence="2 3" key="1">
    <citation type="submission" date="2019-01" db="EMBL/GenBank/DDBJ databases">
        <title>Sequencing of cultivated peanut Arachis hypogaea provides insights into genome evolution and oil improvement.</title>
        <authorList>
            <person name="Chen X."/>
        </authorList>
    </citation>
    <scope>NUCLEOTIDE SEQUENCE [LARGE SCALE GENOMIC DNA]</scope>
    <source>
        <strain evidence="3">cv. Fuhuasheng</strain>
        <tissue evidence="2">Leaves</tissue>
    </source>
</reference>
<keyword evidence="1" id="KW-1133">Transmembrane helix</keyword>
<dbReference type="Proteomes" id="UP000289738">
    <property type="component" value="Chromosome B04"/>
</dbReference>
<dbReference type="EMBL" id="SDMP01000014">
    <property type="protein sequence ID" value="RYR14921.1"/>
    <property type="molecule type" value="Genomic_DNA"/>
</dbReference>
<keyword evidence="1" id="KW-0472">Membrane</keyword>
<comment type="caution">
    <text evidence="2">The sequence shown here is derived from an EMBL/GenBank/DDBJ whole genome shotgun (WGS) entry which is preliminary data.</text>
</comment>
<evidence type="ECO:0000313" key="3">
    <source>
        <dbReference type="Proteomes" id="UP000289738"/>
    </source>
</evidence>
<keyword evidence="3" id="KW-1185">Reference proteome</keyword>